<evidence type="ECO:0000256" key="5">
    <source>
        <dbReference type="ARBA" id="ARBA00048348"/>
    </source>
</evidence>
<evidence type="ECO:0000256" key="3">
    <source>
        <dbReference type="ARBA" id="ARBA00022723"/>
    </source>
</evidence>
<evidence type="ECO:0000256" key="6">
    <source>
        <dbReference type="PIRSR" id="PIRSR601765-1"/>
    </source>
</evidence>
<sequence>MDTLNEVLKFNEQFVENKEYVPYETSGLPDKKVVILSCMDTRLVELLPRAMNLKNGDVKIVKNAGAVVSHPFDSIMRSLLIAVYELQAEEVWVIGHHDCGNGKVKPDQLIHKMEEQVTEEVVASLKHVGIDLHSWLEGFKTVYDGVSDSVATIQNHPLLPKNTPVHGLVIDPATGKLERVTK</sequence>
<feature type="binding site" evidence="6">
    <location>
        <position position="96"/>
    </location>
    <ligand>
        <name>Zn(2+)</name>
        <dbReference type="ChEBI" id="CHEBI:29105"/>
    </ligand>
</feature>
<dbReference type="GO" id="GO:0008270">
    <property type="term" value="F:zinc ion binding"/>
    <property type="evidence" value="ECO:0007669"/>
    <property type="project" value="InterPro"/>
</dbReference>
<accession>A0A0J6CWV9</accession>
<dbReference type="Gene3D" id="3.40.1050.10">
    <property type="entry name" value="Carbonic anhydrase"/>
    <property type="match status" value="1"/>
</dbReference>
<gene>
    <name evidence="7" type="ORF">AB986_11270</name>
</gene>
<dbReference type="PATRIC" id="fig|157733.3.peg.268"/>
<evidence type="ECO:0000313" key="7">
    <source>
        <dbReference type="EMBL" id="KMM36544.1"/>
    </source>
</evidence>
<dbReference type="AlphaFoldDB" id="A0A0J6CWV9"/>
<dbReference type="PANTHER" id="PTHR43175">
    <property type="entry name" value="CARBONIC ANHYDRASE"/>
    <property type="match status" value="1"/>
</dbReference>
<dbReference type="InterPro" id="IPR036874">
    <property type="entry name" value="Carbonic_anhydrase_sf"/>
</dbReference>
<evidence type="ECO:0000256" key="4">
    <source>
        <dbReference type="ARBA" id="ARBA00022833"/>
    </source>
</evidence>
<dbReference type="GO" id="GO:0004089">
    <property type="term" value="F:carbonate dehydratase activity"/>
    <property type="evidence" value="ECO:0007669"/>
    <property type="project" value="UniProtKB-EC"/>
</dbReference>
<dbReference type="STRING" id="157733.AB986_11270"/>
<feature type="binding site" evidence="6">
    <location>
        <position position="38"/>
    </location>
    <ligand>
        <name>Zn(2+)</name>
        <dbReference type="ChEBI" id="CHEBI:29105"/>
    </ligand>
</feature>
<proteinExistence type="inferred from homology"/>
<dbReference type="SMART" id="SM00947">
    <property type="entry name" value="Pro_CA"/>
    <property type="match status" value="1"/>
</dbReference>
<dbReference type="RefSeq" id="WP_048311256.1">
    <property type="nucleotide sequence ID" value="NZ_CP119526.1"/>
</dbReference>
<evidence type="ECO:0000313" key="8">
    <source>
        <dbReference type="Proteomes" id="UP000035996"/>
    </source>
</evidence>
<comment type="catalytic activity">
    <reaction evidence="5">
        <text>hydrogencarbonate + H(+) = CO2 + H2O</text>
        <dbReference type="Rhea" id="RHEA:10748"/>
        <dbReference type="ChEBI" id="CHEBI:15377"/>
        <dbReference type="ChEBI" id="CHEBI:15378"/>
        <dbReference type="ChEBI" id="CHEBI:16526"/>
        <dbReference type="ChEBI" id="CHEBI:17544"/>
        <dbReference type="EC" id="4.2.1.1"/>
    </reaction>
</comment>
<evidence type="ECO:0000256" key="2">
    <source>
        <dbReference type="ARBA" id="ARBA00012925"/>
    </source>
</evidence>
<comment type="caution">
    <text evidence="7">The sequence shown here is derived from an EMBL/GenBank/DDBJ whole genome shotgun (WGS) entry which is preliminary data.</text>
</comment>
<feature type="binding site" evidence="6">
    <location>
        <position position="40"/>
    </location>
    <ligand>
        <name>Zn(2+)</name>
        <dbReference type="ChEBI" id="CHEBI:29105"/>
    </ligand>
</feature>
<name>A0A0J6CWV9_9BACL</name>
<dbReference type="InterPro" id="IPR001765">
    <property type="entry name" value="Carbonic_anhydrase"/>
</dbReference>
<keyword evidence="8" id="KW-1185">Reference proteome</keyword>
<reference evidence="7" key="1">
    <citation type="submission" date="2015-06" db="EMBL/GenBank/DDBJ databases">
        <authorList>
            <person name="Liu B."/>
            <person name="Wang J."/>
            <person name="Zhu Y."/>
            <person name="Liu G."/>
            <person name="Chen Q."/>
            <person name="Zheng C."/>
            <person name="Che J."/>
            <person name="Ge C."/>
            <person name="Shi H."/>
            <person name="Pan Z."/>
            <person name="Liu X."/>
        </authorList>
    </citation>
    <scope>NUCLEOTIDE SEQUENCE [LARGE SCALE GENOMIC DNA]</scope>
    <source>
        <strain evidence="7">DSM 16346</strain>
    </source>
</reference>
<dbReference type="EMBL" id="LELK01000004">
    <property type="protein sequence ID" value="KMM36544.1"/>
    <property type="molecule type" value="Genomic_DNA"/>
</dbReference>
<dbReference type="SUPFAM" id="SSF53056">
    <property type="entry name" value="beta-carbonic anhydrase, cab"/>
    <property type="match status" value="1"/>
</dbReference>
<dbReference type="PANTHER" id="PTHR43175:SF3">
    <property type="entry name" value="CARBON DISULFIDE HYDROLASE"/>
    <property type="match status" value="1"/>
</dbReference>
<dbReference type="OrthoDB" id="9792260at2"/>
<keyword evidence="4 6" id="KW-0862">Zinc</keyword>
<dbReference type="Pfam" id="PF00484">
    <property type="entry name" value="Pro_CA"/>
    <property type="match status" value="1"/>
</dbReference>
<organism evidence="7 8">
    <name type="scientific">Guptibacillus hwajinpoensis</name>
    <dbReference type="NCBI Taxonomy" id="208199"/>
    <lineage>
        <taxon>Bacteria</taxon>
        <taxon>Bacillati</taxon>
        <taxon>Bacillota</taxon>
        <taxon>Bacilli</taxon>
        <taxon>Bacillales</taxon>
        <taxon>Guptibacillaceae</taxon>
        <taxon>Guptibacillus</taxon>
    </lineage>
</organism>
<feature type="binding site" evidence="6">
    <location>
        <position position="99"/>
    </location>
    <ligand>
        <name>Zn(2+)</name>
        <dbReference type="ChEBI" id="CHEBI:29105"/>
    </ligand>
</feature>
<comment type="similarity">
    <text evidence="1">Belongs to the beta-class carbonic anhydrase family.</text>
</comment>
<dbReference type="EC" id="4.2.1.1" evidence="2"/>
<dbReference type="CDD" id="cd03379">
    <property type="entry name" value="beta_CA_cladeD"/>
    <property type="match status" value="1"/>
</dbReference>
<protein>
    <recommendedName>
        <fullName evidence="2">carbonic anhydrase</fullName>
        <ecNumber evidence="2">4.2.1.1</ecNumber>
    </recommendedName>
</protein>
<keyword evidence="3 6" id="KW-0479">Metal-binding</keyword>
<evidence type="ECO:0000256" key="1">
    <source>
        <dbReference type="ARBA" id="ARBA00006217"/>
    </source>
</evidence>
<dbReference type="Proteomes" id="UP000035996">
    <property type="component" value="Unassembled WGS sequence"/>
</dbReference>
<comment type="cofactor">
    <cofactor evidence="6">
        <name>Zn(2+)</name>
        <dbReference type="ChEBI" id="CHEBI:29105"/>
    </cofactor>
    <text evidence="6">Binds 1 zinc ion per subunit.</text>
</comment>